<keyword evidence="2 5" id="KW-0812">Transmembrane</keyword>
<evidence type="ECO:0000256" key="4">
    <source>
        <dbReference type="ARBA" id="ARBA00023136"/>
    </source>
</evidence>
<evidence type="ECO:0000256" key="2">
    <source>
        <dbReference type="ARBA" id="ARBA00022692"/>
    </source>
</evidence>
<feature type="transmembrane region" description="Helical" evidence="5">
    <location>
        <begin position="77"/>
        <end position="110"/>
    </location>
</feature>
<dbReference type="EMBL" id="JANQBD010000005">
    <property type="protein sequence ID" value="MCR8631338.1"/>
    <property type="molecule type" value="Genomic_DNA"/>
</dbReference>
<comment type="subcellular location">
    <subcellularLocation>
        <location evidence="1">Membrane</location>
        <topology evidence="1">Multi-pass membrane protein</topology>
    </subcellularLocation>
</comment>
<evidence type="ECO:0000256" key="1">
    <source>
        <dbReference type="ARBA" id="ARBA00004141"/>
    </source>
</evidence>
<dbReference type="Pfam" id="PF13515">
    <property type="entry name" value="FUSC_2"/>
    <property type="match status" value="1"/>
</dbReference>
<feature type="transmembrane region" description="Helical" evidence="5">
    <location>
        <begin position="145"/>
        <end position="167"/>
    </location>
</feature>
<evidence type="ECO:0000256" key="3">
    <source>
        <dbReference type="ARBA" id="ARBA00022989"/>
    </source>
</evidence>
<organism evidence="7 8">
    <name type="scientific">Paenibacillus radicis</name>
    <name type="common">ex Xue et al. 2023</name>
    <dbReference type="NCBI Taxonomy" id="2972489"/>
    <lineage>
        <taxon>Bacteria</taxon>
        <taxon>Bacillati</taxon>
        <taxon>Bacillota</taxon>
        <taxon>Bacilli</taxon>
        <taxon>Bacillales</taxon>
        <taxon>Paenibacillaceae</taxon>
        <taxon>Paenibacillus</taxon>
    </lineage>
</organism>
<feature type="transmembrane region" description="Helical" evidence="5">
    <location>
        <begin position="254"/>
        <end position="275"/>
    </location>
</feature>
<evidence type="ECO:0000259" key="6">
    <source>
        <dbReference type="Pfam" id="PF13515"/>
    </source>
</evidence>
<accession>A0ABT1YDQ8</accession>
<feature type="transmembrane region" description="Helical" evidence="5">
    <location>
        <begin position="201"/>
        <end position="220"/>
    </location>
</feature>
<protein>
    <submittedName>
        <fullName evidence="7">FUSC family protein</fullName>
    </submittedName>
</protein>
<feature type="transmembrane region" description="Helical" evidence="5">
    <location>
        <begin position="295"/>
        <end position="313"/>
    </location>
</feature>
<name>A0ABT1YDQ8_9BACL</name>
<keyword evidence="8" id="KW-1185">Reference proteome</keyword>
<gene>
    <name evidence="7" type="ORF">NV381_09000</name>
</gene>
<dbReference type="InterPro" id="IPR049453">
    <property type="entry name" value="Memb_transporter_dom"/>
</dbReference>
<dbReference type="RefSeq" id="WP_258212939.1">
    <property type="nucleotide sequence ID" value="NZ_JANQBD010000005.1"/>
</dbReference>
<dbReference type="Proteomes" id="UP001300012">
    <property type="component" value="Unassembled WGS sequence"/>
</dbReference>
<feature type="transmembrane region" description="Helical" evidence="5">
    <location>
        <begin position="325"/>
        <end position="346"/>
    </location>
</feature>
<keyword evidence="4 5" id="KW-0472">Membrane</keyword>
<feature type="transmembrane region" description="Helical" evidence="5">
    <location>
        <begin position="35"/>
        <end position="57"/>
    </location>
</feature>
<comment type="caution">
    <text evidence="7">The sequence shown here is derived from an EMBL/GenBank/DDBJ whole genome shotgun (WGS) entry which is preliminary data.</text>
</comment>
<reference evidence="7 8" key="1">
    <citation type="submission" date="2022-08" db="EMBL/GenBank/DDBJ databases">
        <title>Paenibacillus endoradicis sp. nov., Paenibacillus radicibacter sp. nov and Paenibacillus pararadicis sp. nov., three cold-adapted plant growth-promoting bacteria isolated from root of Larix gmelinii in Great Khingan.</title>
        <authorList>
            <person name="Xue H."/>
        </authorList>
    </citation>
    <scope>NUCLEOTIDE SEQUENCE [LARGE SCALE GENOMIC DNA]</scope>
    <source>
        <strain evidence="7 8">N5-1-1-5</strain>
    </source>
</reference>
<feature type="transmembrane region" description="Helical" evidence="5">
    <location>
        <begin position="117"/>
        <end position="139"/>
    </location>
</feature>
<sequence length="350" mass="37563">MDGKTYLAQVLQWSTAAKVELVELISSGMAMAGPILIFAAIGHLPLGLAASVGGLAVSGVKAGSSTKNQAKELTSALIPVILAAVAAILLLGYGWMSDIAVVVLASLAAIIGGYSRAFVVATTRFILFLAITINVMGTAPNLAQLFYLIVAGAIWSSCLSLMLGALVRTRRSIDSSEDEASTFTISQKITRWRKSLTRLSGWQYTLRLALCLCIAEGFRWFWPGHHLYWIVLTVAILIERKVEPFPIKTTQRALGTVLGVIAASLFLVVSLPAWGMIMSIGLLAAVRPLLKVRNYFAYSASMTPLIMLIMNAGQSIELGVLFDRLIATLIGVGLVILVNLIFSRVMPKPA</sequence>
<evidence type="ECO:0000313" key="7">
    <source>
        <dbReference type="EMBL" id="MCR8631338.1"/>
    </source>
</evidence>
<keyword evidence="3 5" id="KW-1133">Transmembrane helix</keyword>
<evidence type="ECO:0000256" key="5">
    <source>
        <dbReference type="SAM" id="Phobius"/>
    </source>
</evidence>
<feature type="domain" description="Integral membrane bound transporter" evidence="6">
    <location>
        <begin position="219"/>
        <end position="338"/>
    </location>
</feature>
<proteinExistence type="predicted"/>
<evidence type="ECO:0000313" key="8">
    <source>
        <dbReference type="Proteomes" id="UP001300012"/>
    </source>
</evidence>